<dbReference type="InterPro" id="IPR036464">
    <property type="entry name" value="Rubisco_LSMT_subst-bd_sf"/>
</dbReference>
<dbReference type="CDD" id="cd10527">
    <property type="entry name" value="SET_LSMT"/>
    <property type="match status" value="1"/>
</dbReference>
<dbReference type="EMBL" id="BRXY01000450">
    <property type="protein sequence ID" value="GMH95817.1"/>
    <property type="molecule type" value="Genomic_DNA"/>
</dbReference>
<dbReference type="GO" id="GO:0032259">
    <property type="term" value="P:methylation"/>
    <property type="evidence" value="ECO:0007669"/>
    <property type="project" value="UniProtKB-KW"/>
</dbReference>
<feature type="compositionally biased region" description="Pro residues" evidence="4">
    <location>
        <begin position="80"/>
        <end position="96"/>
    </location>
</feature>
<feature type="region of interest" description="Disordered" evidence="4">
    <location>
        <begin position="74"/>
        <end position="97"/>
    </location>
</feature>
<keyword evidence="7" id="KW-1185">Reference proteome</keyword>
<feature type="region of interest" description="Disordered" evidence="4">
    <location>
        <begin position="435"/>
        <end position="471"/>
    </location>
</feature>
<dbReference type="AlphaFoldDB" id="A0A9W7BSI2"/>
<comment type="caution">
    <text evidence="6">The sequence shown here is derived from an EMBL/GenBank/DDBJ whole genome shotgun (WGS) entry which is preliminary data.</text>
</comment>
<proteinExistence type="predicted"/>
<dbReference type="InterPro" id="IPR046341">
    <property type="entry name" value="SET_dom_sf"/>
</dbReference>
<feature type="region of interest" description="Disordered" evidence="4">
    <location>
        <begin position="1"/>
        <end position="23"/>
    </location>
</feature>
<keyword evidence="1" id="KW-0489">Methyltransferase</keyword>
<gene>
    <name evidence="6" type="ORF">TrST_g12221</name>
</gene>
<protein>
    <recommendedName>
        <fullName evidence="5">Rubisco LSMT substrate-binding domain-containing protein</fullName>
    </recommendedName>
</protein>
<accession>A0A9W7BSI2</accession>
<keyword evidence="2" id="KW-0808">Transferase</keyword>
<name>A0A9W7BSI2_9STRA</name>
<keyword evidence="3" id="KW-0949">S-adenosyl-L-methionine</keyword>
<evidence type="ECO:0000256" key="4">
    <source>
        <dbReference type="SAM" id="MobiDB-lite"/>
    </source>
</evidence>
<feature type="compositionally biased region" description="Acidic residues" evidence="4">
    <location>
        <begin position="437"/>
        <end position="454"/>
    </location>
</feature>
<feature type="domain" description="Rubisco LSMT substrate-binding" evidence="5">
    <location>
        <begin position="319"/>
        <end position="419"/>
    </location>
</feature>
<dbReference type="Pfam" id="PF09273">
    <property type="entry name" value="Rubis-subs-bind"/>
    <property type="match status" value="1"/>
</dbReference>
<reference evidence="7" key="1">
    <citation type="journal article" date="2023" name="Commun. Biol.">
        <title>Genome analysis of Parmales, the sister group of diatoms, reveals the evolutionary specialization of diatoms from phago-mixotrophs to photoautotrophs.</title>
        <authorList>
            <person name="Ban H."/>
            <person name="Sato S."/>
            <person name="Yoshikawa S."/>
            <person name="Yamada K."/>
            <person name="Nakamura Y."/>
            <person name="Ichinomiya M."/>
            <person name="Sato N."/>
            <person name="Blanc-Mathieu R."/>
            <person name="Endo H."/>
            <person name="Kuwata A."/>
            <person name="Ogata H."/>
        </authorList>
    </citation>
    <scope>NUCLEOTIDE SEQUENCE [LARGE SCALE GENOMIC DNA]</scope>
    <source>
        <strain evidence="7">NIES 3701</strain>
    </source>
</reference>
<evidence type="ECO:0000259" key="5">
    <source>
        <dbReference type="Pfam" id="PF09273"/>
    </source>
</evidence>
<dbReference type="GO" id="GO:0005634">
    <property type="term" value="C:nucleus"/>
    <property type="evidence" value="ECO:0007669"/>
    <property type="project" value="TreeGrafter"/>
</dbReference>
<dbReference type="PANTHER" id="PTHR13271:SF34">
    <property type="entry name" value="N-LYSINE METHYLTRANSFERASE SETD6"/>
    <property type="match status" value="1"/>
</dbReference>
<dbReference type="Gene3D" id="3.90.1410.10">
    <property type="entry name" value="set domain protein methyltransferase, domain 1"/>
    <property type="match status" value="1"/>
</dbReference>
<feature type="compositionally biased region" description="Basic and acidic residues" evidence="4">
    <location>
        <begin position="455"/>
        <end position="465"/>
    </location>
</feature>
<dbReference type="Proteomes" id="UP001165085">
    <property type="component" value="Unassembled WGS sequence"/>
</dbReference>
<dbReference type="OrthoDB" id="47815at2759"/>
<sequence>MSSHDDVSSAAAPEENDDDATFKSFLSSLPDDIIVHPSLTFPLLSPNNRGCVASASIKSGELLLRIPHKYVVGPSDASSIPPPPPPPSPSSTPPSAPISSLSNFMKTVLTLTHHSSSPTPTFKSSYTSALPSTYSTLLTWPPSTVSLLLGSHLHPPLLSQSSTYTSTYTTHISPHLPLSTYPDFFKSLNAVLSRGFTTEKDNGVEGPFMIPLIDVLNHGEASTTLKTDSSGFYMEAERDLEAKEEVTHRYMEGGGDEFLRSYGFLEGEVGGRVGKEVVVEVCGRLLWRFGGGGEWDVRGGWERKVEFFRGWGGLEEEIVVGDGKGVSDEIVTACCCLVLEEEAFEDVFGEEPAILEKDAVLGGGDFLESLVCACLIDIYETRIKQYGPTTWREDEEAMKTCEAGSRKETAIKVVMQEKKSFEAMKVSVLKILGQEEKAEEETAEEDDGGNEDKEEERNEGGEAKSKKIKLW</sequence>
<dbReference type="InterPro" id="IPR015353">
    <property type="entry name" value="Rubisco_LSMT_subst-bd"/>
</dbReference>
<evidence type="ECO:0000256" key="1">
    <source>
        <dbReference type="ARBA" id="ARBA00022603"/>
    </source>
</evidence>
<organism evidence="6 7">
    <name type="scientific">Triparma strigata</name>
    <dbReference type="NCBI Taxonomy" id="1606541"/>
    <lineage>
        <taxon>Eukaryota</taxon>
        <taxon>Sar</taxon>
        <taxon>Stramenopiles</taxon>
        <taxon>Ochrophyta</taxon>
        <taxon>Bolidophyceae</taxon>
        <taxon>Parmales</taxon>
        <taxon>Triparmaceae</taxon>
        <taxon>Triparma</taxon>
    </lineage>
</organism>
<dbReference type="Gene3D" id="3.90.1420.10">
    <property type="entry name" value="Rubisco LSMT, substrate-binding domain"/>
    <property type="match status" value="1"/>
</dbReference>
<evidence type="ECO:0000313" key="7">
    <source>
        <dbReference type="Proteomes" id="UP001165085"/>
    </source>
</evidence>
<dbReference type="SUPFAM" id="SSF82199">
    <property type="entry name" value="SET domain"/>
    <property type="match status" value="1"/>
</dbReference>
<dbReference type="GO" id="GO:0016279">
    <property type="term" value="F:protein-lysine N-methyltransferase activity"/>
    <property type="evidence" value="ECO:0007669"/>
    <property type="project" value="TreeGrafter"/>
</dbReference>
<dbReference type="InterPro" id="IPR050600">
    <property type="entry name" value="SETD3_SETD6_MTase"/>
</dbReference>
<dbReference type="PANTHER" id="PTHR13271">
    <property type="entry name" value="UNCHARACTERIZED PUTATIVE METHYLTRANSFERASE"/>
    <property type="match status" value="1"/>
</dbReference>
<dbReference type="SUPFAM" id="SSF81822">
    <property type="entry name" value="RuBisCo LSMT C-terminal, substrate-binding domain"/>
    <property type="match status" value="1"/>
</dbReference>
<evidence type="ECO:0000313" key="6">
    <source>
        <dbReference type="EMBL" id="GMH95817.1"/>
    </source>
</evidence>
<evidence type="ECO:0000256" key="2">
    <source>
        <dbReference type="ARBA" id="ARBA00022679"/>
    </source>
</evidence>
<evidence type="ECO:0000256" key="3">
    <source>
        <dbReference type="ARBA" id="ARBA00022691"/>
    </source>
</evidence>